<accession>A0A3T0N7L1</accession>
<feature type="signal peptide" evidence="2">
    <location>
        <begin position="1"/>
        <end position="25"/>
    </location>
</feature>
<sequence>MFSIQQSLFAASVTAGLLLSHAAVAQEIPKEGPVDFEVSSIGEASILAASPGTLQLNYVVNGLRNSNGDGVNGLASMHCVGAATIVDGKWDNESGLCRTTYPDGSSSMTRYNGSGTLGGLAEGAWSFVSGTGALEGITGGGTYTRVSGPRASETRSTSRSTVKGNYKLP</sequence>
<gene>
    <name evidence="3" type="ORF">EBB79_20195</name>
</gene>
<dbReference type="KEGG" id="sedi:EBB79_20195"/>
<evidence type="ECO:0000313" key="3">
    <source>
        <dbReference type="EMBL" id="AZV79975.1"/>
    </source>
</evidence>
<proteinExistence type="predicted"/>
<dbReference type="OrthoDB" id="7159512at2"/>
<reference evidence="3 4" key="1">
    <citation type="submission" date="2018-10" db="EMBL/GenBank/DDBJ databases">
        <title>Parasedimentitalea marina sp. nov., a psychrophilic bacterium isolated from deep seawater of the New Britain Trench.</title>
        <authorList>
            <person name="Cao J."/>
        </authorList>
    </citation>
    <scope>NUCLEOTIDE SEQUENCE [LARGE SCALE GENOMIC DNA]</scope>
    <source>
        <strain evidence="3 4">W43</strain>
    </source>
</reference>
<name>A0A3T0N7L1_9RHOB</name>
<dbReference type="Proteomes" id="UP000283063">
    <property type="component" value="Chromosome"/>
</dbReference>
<feature type="region of interest" description="Disordered" evidence="1">
    <location>
        <begin position="140"/>
        <end position="169"/>
    </location>
</feature>
<evidence type="ECO:0000313" key="4">
    <source>
        <dbReference type="Proteomes" id="UP000283063"/>
    </source>
</evidence>
<evidence type="ECO:0000256" key="2">
    <source>
        <dbReference type="SAM" id="SignalP"/>
    </source>
</evidence>
<dbReference type="AlphaFoldDB" id="A0A3T0N7L1"/>
<organism evidence="3 4">
    <name type="scientific">Parasedimentitalea marina</name>
    <dbReference type="NCBI Taxonomy" id="2483033"/>
    <lineage>
        <taxon>Bacteria</taxon>
        <taxon>Pseudomonadati</taxon>
        <taxon>Pseudomonadota</taxon>
        <taxon>Alphaproteobacteria</taxon>
        <taxon>Rhodobacterales</taxon>
        <taxon>Paracoccaceae</taxon>
        <taxon>Parasedimentitalea</taxon>
    </lineage>
</organism>
<dbReference type="EMBL" id="CP033219">
    <property type="protein sequence ID" value="AZV79975.1"/>
    <property type="molecule type" value="Genomic_DNA"/>
</dbReference>
<feature type="chain" id="PRO_5018991438" evidence="2">
    <location>
        <begin position="26"/>
        <end position="169"/>
    </location>
</feature>
<evidence type="ECO:0000256" key="1">
    <source>
        <dbReference type="SAM" id="MobiDB-lite"/>
    </source>
</evidence>
<protein>
    <submittedName>
        <fullName evidence="3">Uncharacterized protein</fullName>
    </submittedName>
</protein>
<dbReference type="RefSeq" id="WP_127750561.1">
    <property type="nucleotide sequence ID" value="NZ_CP033219.1"/>
</dbReference>
<keyword evidence="4" id="KW-1185">Reference proteome</keyword>
<feature type="compositionally biased region" description="Low complexity" evidence="1">
    <location>
        <begin position="150"/>
        <end position="161"/>
    </location>
</feature>
<keyword evidence="2" id="KW-0732">Signal</keyword>